<dbReference type="AlphaFoldDB" id="A0A3B1CP90"/>
<dbReference type="InterPro" id="IPR040442">
    <property type="entry name" value="Pyrv_kinase-like_dom_sf"/>
</dbReference>
<dbReference type="FunFam" id="3.20.20.60:FF:000003">
    <property type="entry name" value="3-methyl-2-oxobutanoate hydroxymethyltransferase"/>
    <property type="match status" value="1"/>
</dbReference>
<evidence type="ECO:0000313" key="5">
    <source>
        <dbReference type="EMBL" id="VAX20735.1"/>
    </source>
</evidence>
<dbReference type="SUPFAM" id="SSF51621">
    <property type="entry name" value="Phosphoenolpyruvate/pyruvate domain"/>
    <property type="match status" value="1"/>
</dbReference>
<dbReference type="GO" id="GO:0008168">
    <property type="term" value="F:methyltransferase activity"/>
    <property type="evidence" value="ECO:0007669"/>
    <property type="project" value="UniProtKB-KW"/>
</dbReference>
<dbReference type="GO" id="GO:0003864">
    <property type="term" value="F:3-methyl-2-oxobutanoate hydroxymethyltransferase activity"/>
    <property type="evidence" value="ECO:0007669"/>
    <property type="project" value="UniProtKB-EC"/>
</dbReference>
<evidence type="ECO:0000256" key="3">
    <source>
        <dbReference type="ARBA" id="ARBA00012618"/>
    </source>
</evidence>
<dbReference type="Gene3D" id="3.20.20.60">
    <property type="entry name" value="Phosphoenolpyruvate-binding domains"/>
    <property type="match status" value="1"/>
</dbReference>
<dbReference type="NCBIfam" id="TIGR00222">
    <property type="entry name" value="panB"/>
    <property type="match status" value="1"/>
</dbReference>
<dbReference type="Pfam" id="PF02548">
    <property type="entry name" value="Pantoate_transf"/>
    <property type="match status" value="1"/>
</dbReference>
<dbReference type="GO" id="GO:0005737">
    <property type="term" value="C:cytoplasm"/>
    <property type="evidence" value="ECO:0007669"/>
    <property type="project" value="TreeGrafter"/>
</dbReference>
<dbReference type="EMBL" id="UOGD01000175">
    <property type="protein sequence ID" value="VAX20735.1"/>
    <property type="molecule type" value="Genomic_DNA"/>
</dbReference>
<dbReference type="GO" id="GO:0032259">
    <property type="term" value="P:methylation"/>
    <property type="evidence" value="ECO:0007669"/>
    <property type="project" value="UniProtKB-KW"/>
</dbReference>
<dbReference type="PIRSF" id="PIRSF000388">
    <property type="entry name" value="Pantoate_hydroxy_MeTrfase"/>
    <property type="match status" value="1"/>
</dbReference>
<dbReference type="CDD" id="cd06557">
    <property type="entry name" value="KPHMT-like"/>
    <property type="match status" value="1"/>
</dbReference>
<name>A0A3B1CP90_9ZZZZ</name>
<sequence length="263" mass="28753">MKNINGFRKLKSESKNISMITCYDYWSARIIDESDIDAVLVGDSVAMVMHGFDTTINATVEMMVMHTAAVSRGLKNKFLITDLPFLAHKKGRGRLVSSIDAIFKAGAEAVKIEGADGVLDDIKYLVTSGIPVMGHLGLTPQSVHKFGGFSVQGQTEKEAELIIDDAKRLEDTGIFALVLEMIPSEISKIITGSLSIPTIGIGAGKYTSGQILVLQDMIGLNKGFNPKFLKKYFDGYDGIKSALNKYNEEVKDNIFPSQKESYS</sequence>
<organism evidence="5">
    <name type="scientific">hydrothermal vent metagenome</name>
    <dbReference type="NCBI Taxonomy" id="652676"/>
    <lineage>
        <taxon>unclassified sequences</taxon>
        <taxon>metagenomes</taxon>
        <taxon>ecological metagenomes</taxon>
    </lineage>
</organism>
<dbReference type="GO" id="GO:0015940">
    <property type="term" value="P:pantothenate biosynthetic process"/>
    <property type="evidence" value="ECO:0007669"/>
    <property type="project" value="InterPro"/>
</dbReference>
<dbReference type="PANTHER" id="PTHR20881:SF0">
    <property type="entry name" value="3-METHYL-2-OXOBUTANOATE HYDROXYMETHYLTRANSFERASE"/>
    <property type="match status" value="1"/>
</dbReference>
<dbReference type="NCBIfam" id="NF001452">
    <property type="entry name" value="PRK00311.1"/>
    <property type="match status" value="1"/>
</dbReference>
<proteinExistence type="inferred from homology"/>
<comment type="pathway">
    <text evidence="1">Cofactor biosynthesis; (R)-pantothenate biosynthesis; (R)-pantoate from 3-methyl-2-oxobutanoate: step 1/2.</text>
</comment>
<dbReference type="PANTHER" id="PTHR20881">
    <property type="entry name" value="3-METHYL-2-OXOBUTANOATE HYDROXYMETHYLTRANSFERASE"/>
    <property type="match status" value="1"/>
</dbReference>
<evidence type="ECO:0000256" key="2">
    <source>
        <dbReference type="ARBA" id="ARBA00008676"/>
    </source>
</evidence>
<evidence type="ECO:0000256" key="4">
    <source>
        <dbReference type="ARBA" id="ARBA00022679"/>
    </source>
</evidence>
<dbReference type="EC" id="2.1.2.11" evidence="3"/>
<dbReference type="GO" id="GO:0000287">
    <property type="term" value="F:magnesium ion binding"/>
    <property type="evidence" value="ECO:0007669"/>
    <property type="project" value="TreeGrafter"/>
</dbReference>
<keyword evidence="5" id="KW-0489">Methyltransferase</keyword>
<protein>
    <recommendedName>
        <fullName evidence="3">3-methyl-2-oxobutanoate hydroxymethyltransferase</fullName>
        <ecNumber evidence="3">2.1.2.11</ecNumber>
    </recommendedName>
</protein>
<dbReference type="InterPro" id="IPR015813">
    <property type="entry name" value="Pyrv/PenolPyrv_kinase-like_dom"/>
</dbReference>
<evidence type="ECO:0000256" key="1">
    <source>
        <dbReference type="ARBA" id="ARBA00005033"/>
    </source>
</evidence>
<comment type="similarity">
    <text evidence="2">Belongs to the PanB family.</text>
</comment>
<accession>A0A3B1CP90</accession>
<gene>
    <name evidence="5" type="ORF">MNBD_IGNAVI01-1101</name>
</gene>
<keyword evidence="4 5" id="KW-0808">Transferase</keyword>
<reference evidence="5" key="1">
    <citation type="submission" date="2018-06" db="EMBL/GenBank/DDBJ databases">
        <authorList>
            <person name="Zhirakovskaya E."/>
        </authorList>
    </citation>
    <scope>NUCLEOTIDE SEQUENCE</scope>
</reference>
<dbReference type="InterPro" id="IPR003700">
    <property type="entry name" value="Pantoate_hydroxy_MeTrfase"/>
</dbReference>
<dbReference type="HAMAP" id="MF_00156">
    <property type="entry name" value="PanB"/>
    <property type="match status" value="1"/>
</dbReference>